<accession>A0A060HEC0</accession>
<dbReference type="GeneID" id="74946064"/>
<dbReference type="OrthoDB" id="6810at2157"/>
<gene>
    <name evidence="1" type="ORF">NVIE_007990</name>
</gene>
<reference evidence="1 2" key="1">
    <citation type="journal article" date="2014" name="Int. J. Syst. Evol. Microbiol.">
        <title>Nitrososphaera viennensis gen. nov., sp. nov., an aerobic and mesophilic, ammonia-oxidizing archaeon from soil and a member of the archaeal phylum Thaumarchaeota.</title>
        <authorList>
            <person name="Stieglmeier M."/>
            <person name="Klingl A."/>
            <person name="Alves R.J."/>
            <person name="Rittmann S.K."/>
            <person name="Melcher M."/>
            <person name="Leisch N."/>
            <person name="Schleper C."/>
        </authorList>
    </citation>
    <scope>NUCLEOTIDE SEQUENCE [LARGE SCALE GENOMIC DNA]</scope>
    <source>
        <strain evidence="1">EN76</strain>
    </source>
</reference>
<sequence length="165" mass="18816">MNNNKPRMVAAKTFFARMNEGRSQWLSEAQMLKECEEFFGHNGYDDLDRDVTFAGHQNFTSPIIGSNELETIATMFRPRLDKYDMGFFGTLESALYDVIDNHDKATLMLATDSLSYDPITKIEEIGVAIENLMDEGMYLLFVNGRLSYALFDDFKKLTAPVPVQD</sequence>
<organism evidence="1 2">
    <name type="scientific">Nitrososphaera viennensis EN76</name>
    <dbReference type="NCBI Taxonomy" id="926571"/>
    <lineage>
        <taxon>Archaea</taxon>
        <taxon>Nitrososphaerota</taxon>
        <taxon>Nitrososphaeria</taxon>
        <taxon>Nitrososphaerales</taxon>
        <taxon>Nitrososphaeraceae</taxon>
        <taxon>Nitrososphaera</taxon>
    </lineage>
</organism>
<dbReference type="EMBL" id="CP007536">
    <property type="protein sequence ID" value="AIC15014.1"/>
    <property type="molecule type" value="Genomic_DNA"/>
</dbReference>
<dbReference type="HOGENOM" id="CLU_1665407_0_0_2"/>
<dbReference type="STRING" id="926571.NVIE_007990"/>
<proteinExistence type="predicted"/>
<protein>
    <submittedName>
        <fullName evidence="1">Uncharacterized protein</fullName>
    </submittedName>
</protein>
<evidence type="ECO:0000313" key="2">
    <source>
        <dbReference type="Proteomes" id="UP000027093"/>
    </source>
</evidence>
<dbReference type="AlphaFoldDB" id="A0A060HEC0"/>
<dbReference type="RefSeq" id="WP_075054115.1">
    <property type="nucleotide sequence ID" value="NZ_CP007536.1"/>
</dbReference>
<dbReference type="KEGG" id="nvn:NVIE_007990"/>
<keyword evidence="2" id="KW-1185">Reference proteome</keyword>
<name>A0A060HEC0_9ARCH</name>
<dbReference type="Proteomes" id="UP000027093">
    <property type="component" value="Chromosome"/>
</dbReference>
<evidence type="ECO:0000313" key="1">
    <source>
        <dbReference type="EMBL" id="AIC15014.1"/>
    </source>
</evidence>